<sequence length="269" mass="30267">MIASILIIDVVWLTSTLGIEATSIENNSKSISNMCTEYLTTRRRVIVSASTTTNLQPILPMFKGERYEFWSIRVKMVLRSQDLWDLVSKGFLKEGNDAEVQENQEKDARSLAHIQQVVHDNIFSRIAASSTTKNAWMFCRPSTKGTLNLPTKWDHVVASIEESKDLTTLTFDQLMGSLHSHEALVNMNFECVEDERAFQVKDGESIFGRGRGHFSGRGGHGRGRGSSFGRGKGSVQCYNCNRFGHYRSECFPEPQANAVVEQDDDEDEC</sequence>
<evidence type="ECO:0000256" key="3">
    <source>
        <dbReference type="SAM" id="SignalP"/>
    </source>
</evidence>
<organism evidence="5 6">
    <name type="scientific">Mikania micrantha</name>
    <name type="common">bitter vine</name>
    <dbReference type="NCBI Taxonomy" id="192012"/>
    <lineage>
        <taxon>Eukaryota</taxon>
        <taxon>Viridiplantae</taxon>
        <taxon>Streptophyta</taxon>
        <taxon>Embryophyta</taxon>
        <taxon>Tracheophyta</taxon>
        <taxon>Spermatophyta</taxon>
        <taxon>Magnoliopsida</taxon>
        <taxon>eudicotyledons</taxon>
        <taxon>Gunneridae</taxon>
        <taxon>Pentapetalae</taxon>
        <taxon>asterids</taxon>
        <taxon>campanulids</taxon>
        <taxon>Asterales</taxon>
        <taxon>Asteraceae</taxon>
        <taxon>Asteroideae</taxon>
        <taxon>Heliantheae alliance</taxon>
        <taxon>Eupatorieae</taxon>
        <taxon>Mikania</taxon>
    </lineage>
</organism>
<keyword evidence="6" id="KW-1185">Reference proteome</keyword>
<keyword evidence="1" id="KW-0862">Zinc</keyword>
<feature type="domain" description="CCHC-type" evidence="4">
    <location>
        <begin position="237"/>
        <end position="250"/>
    </location>
</feature>
<feature type="compositionally biased region" description="Basic residues" evidence="2">
    <location>
        <begin position="210"/>
        <end position="223"/>
    </location>
</feature>
<feature type="region of interest" description="Disordered" evidence="2">
    <location>
        <begin position="209"/>
        <end position="230"/>
    </location>
</feature>
<name>A0A5N6LTR8_9ASTR</name>
<accession>A0A5N6LTR8</accession>
<evidence type="ECO:0000313" key="6">
    <source>
        <dbReference type="Proteomes" id="UP000326396"/>
    </source>
</evidence>
<keyword evidence="3" id="KW-0732">Signal</keyword>
<dbReference type="PANTHER" id="PTHR35317:SF35">
    <property type="entry name" value="DUF4219 DOMAIN-CONTAINING PROTEIN"/>
    <property type="match status" value="1"/>
</dbReference>
<dbReference type="AlphaFoldDB" id="A0A5N6LTR8"/>
<gene>
    <name evidence="5" type="ORF">E3N88_38341</name>
</gene>
<evidence type="ECO:0000313" key="5">
    <source>
        <dbReference type="EMBL" id="KAD2804964.1"/>
    </source>
</evidence>
<dbReference type="PANTHER" id="PTHR35317">
    <property type="entry name" value="OS04G0629600 PROTEIN"/>
    <property type="match status" value="1"/>
</dbReference>
<keyword evidence="1" id="KW-0479">Metal-binding</keyword>
<feature type="chain" id="PRO_5024457732" description="CCHC-type domain-containing protein" evidence="3">
    <location>
        <begin position="22"/>
        <end position="269"/>
    </location>
</feature>
<dbReference type="InterPro" id="IPR036875">
    <property type="entry name" value="Znf_CCHC_sf"/>
</dbReference>
<dbReference type="OrthoDB" id="8063676at2759"/>
<evidence type="ECO:0000259" key="4">
    <source>
        <dbReference type="PROSITE" id="PS50158"/>
    </source>
</evidence>
<comment type="caution">
    <text evidence="5">The sequence shown here is derived from an EMBL/GenBank/DDBJ whole genome shotgun (WGS) entry which is preliminary data.</text>
</comment>
<reference evidence="5 6" key="1">
    <citation type="submission" date="2019-05" db="EMBL/GenBank/DDBJ databases">
        <title>Mikania micrantha, genome provides insights into the molecular mechanism of rapid growth.</title>
        <authorList>
            <person name="Liu B."/>
        </authorList>
    </citation>
    <scope>NUCLEOTIDE SEQUENCE [LARGE SCALE GENOMIC DNA]</scope>
    <source>
        <strain evidence="5">NLD-2019</strain>
        <tissue evidence="5">Leaf</tissue>
    </source>
</reference>
<dbReference type="Proteomes" id="UP000326396">
    <property type="component" value="Linkage Group LG8"/>
</dbReference>
<protein>
    <recommendedName>
        <fullName evidence="4">CCHC-type domain-containing protein</fullName>
    </recommendedName>
</protein>
<evidence type="ECO:0000256" key="1">
    <source>
        <dbReference type="PROSITE-ProRule" id="PRU00047"/>
    </source>
</evidence>
<proteinExistence type="predicted"/>
<dbReference type="InterPro" id="IPR001878">
    <property type="entry name" value="Znf_CCHC"/>
</dbReference>
<evidence type="ECO:0000256" key="2">
    <source>
        <dbReference type="SAM" id="MobiDB-lite"/>
    </source>
</evidence>
<feature type="signal peptide" evidence="3">
    <location>
        <begin position="1"/>
        <end position="21"/>
    </location>
</feature>
<keyword evidence="1" id="KW-0863">Zinc-finger</keyword>
<dbReference type="GO" id="GO:0003676">
    <property type="term" value="F:nucleic acid binding"/>
    <property type="evidence" value="ECO:0007669"/>
    <property type="project" value="InterPro"/>
</dbReference>
<dbReference type="PROSITE" id="PS50158">
    <property type="entry name" value="ZF_CCHC"/>
    <property type="match status" value="1"/>
</dbReference>
<dbReference type="GO" id="GO:0008270">
    <property type="term" value="F:zinc ion binding"/>
    <property type="evidence" value="ECO:0007669"/>
    <property type="project" value="UniProtKB-KW"/>
</dbReference>
<dbReference type="EMBL" id="SZYD01000018">
    <property type="protein sequence ID" value="KAD2804964.1"/>
    <property type="molecule type" value="Genomic_DNA"/>
</dbReference>
<dbReference type="SUPFAM" id="SSF57756">
    <property type="entry name" value="Retrovirus zinc finger-like domains"/>
    <property type="match status" value="1"/>
</dbReference>